<evidence type="ECO:0000256" key="1">
    <source>
        <dbReference type="ARBA" id="ARBA00022737"/>
    </source>
</evidence>
<reference evidence="5" key="2">
    <citation type="submission" date="2025-09" db="UniProtKB">
        <authorList>
            <consortium name="Ensembl"/>
        </authorList>
    </citation>
    <scope>IDENTIFICATION</scope>
</reference>
<feature type="repeat" description="ANK" evidence="3">
    <location>
        <begin position="323"/>
        <end position="355"/>
    </location>
</feature>
<organism evidence="5 6">
    <name type="scientific">Sinocyclocheilus rhinocerous</name>
    <dbReference type="NCBI Taxonomy" id="307959"/>
    <lineage>
        <taxon>Eukaryota</taxon>
        <taxon>Metazoa</taxon>
        <taxon>Chordata</taxon>
        <taxon>Craniata</taxon>
        <taxon>Vertebrata</taxon>
        <taxon>Euteleostomi</taxon>
        <taxon>Actinopterygii</taxon>
        <taxon>Neopterygii</taxon>
        <taxon>Teleostei</taxon>
        <taxon>Ostariophysi</taxon>
        <taxon>Cypriniformes</taxon>
        <taxon>Cyprinidae</taxon>
        <taxon>Cyprininae</taxon>
        <taxon>Sinocyclocheilus</taxon>
    </lineage>
</organism>
<dbReference type="GO" id="GO:0085020">
    <property type="term" value="P:protein K6-linked ubiquitination"/>
    <property type="evidence" value="ECO:0007669"/>
    <property type="project" value="TreeGrafter"/>
</dbReference>
<name>A0A673HN53_9TELE</name>
<dbReference type="Gene3D" id="1.25.40.20">
    <property type="entry name" value="Ankyrin repeat-containing domain"/>
    <property type="match status" value="1"/>
</dbReference>
<dbReference type="Ensembl" id="ENSSRHT00000029785.1">
    <property type="protein sequence ID" value="ENSSRHP00000028927.1"/>
    <property type="gene ID" value="ENSSRHG00000015009.1"/>
</dbReference>
<dbReference type="CDD" id="cd17720">
    <property type="entry name" value="BRCT_Bard1_rpt2"/>
    <property type="match status" value="1"/>
</dbReference>
<evidence type="ECO:0000313" key="5">
    <source>
        <dbReference type="Ensembl" id="ENSSRHP00000028927.1"/>
    </source>
</evidence>
<dbReference type="PROSITE" id="PS50088">
    <property type="entry name" value="ANK_REPEAT"/>
    <property type="match status" value="2"/>
</dbReference>
<dbReference type="AlphaFoldDB" id="A0A673HN53"/>
<dbReference type="PROSITE" id="PS50297">
    <property type="entry name" value="ANK_REP_REGION"/>
    <property type="match status" value="2"/>
</dbReference>
<feature type="compositionally biased region" description="Polar residues" evidence="4">
    <location>
        <begin position="139"/>
        <end position="152"/>
    </location>
</feature>
<dbReference type="PRINTS" id="PR01415">
    <property type="entry name" value="ANKYRIN"/>
</dbReference>
<reference evidence="5" key="1">
    <citation type="submission" date="2025-08" db="UniProtKB">
        <authorList>
            <consortium name="Ensembl"/>
        </authorList>
    </citation>
    <scope>IDENTIFICATION</scope>
</reference>
<feature type="compositionally biased region" description="Basic and acidic residues" evidence="4">
    <location>
        <begin position="110"/>
        <end position="137"/>
    </location>
</feature>
<feature type="compositionally biased region" description="Low complexity" evidence="4">
    <location>
        <begin position="84"/>
        <end position="93"/>
    </location>
</feature>
<dbReference type="SUPFAM" id="SSF48403">
    <property type="entry name" value="Ankyrin repeat"/>
    <property type="match status" value="1"/>
</dbReference>
<dbReference type="Proteomes" id="UP000472270">
    <property type="component" value="Unassembled WGS sequence"/>
</dbReference>
<dbReference type="Gene3D" id="3.40.50.10190">
    <property type="entry name" value="BRCT domain"/>
    <property type="match status" value="1"/>
</dbReference>
<dbReference type="InterPro" id="IPR036770">
    <property type="entry name" value="Ankyrin_rpt-contain_sf"/>
</dbReference>
<accession>A0A673HN53</accession>
<sequence>MTSFYLMVKCDSLCLGMVTDTMKSDESFIPKNKKNIKIWFSPKSRKVRCCIEKPVDSNKSNEVQGKKADMSLSSKDLSVFNFTSSSQESGSSSPPRGKANKKIKKKRINNKNEEDEKVSSGDDNRRSSKRETHKAVHQEPNQIPSPQKSIPSNLEVEGTEKQSSAALSSPCYDQQVEPVTDIPQESNENTPGPPQPSLASVCKRTREDRDSDDPQRMPKQPRTTSGWKKRSFRERTASTEDCSQSLRTSRQSNEKQNMNQITPATPDLGRKSSSVRHKQANPAYMKRNHNGETPLHLAAIKGDVEEVRKLLAQGADPNLKDNAGWTPLHEACNLGHLGVVEELLQQGALLNTPGYQNDSPLHDAVRNVLDLTFSHQSPEGLVGDQIDISLNNTVKINPIRLDVTHVVVPDAPIMPSSLTTLPGVLNGCWILTFSCTLMLCVLNRSLKEGGGQLLNRQPKPDSDVTQTLSAAAYHAQPGSDQVLCTQYILYDPQSSYKPQKVRVGKVWSAPSTWFMDCIAAFQLLPVPAH</sequence>
<evidence type="ECO:0000256" key="3">
    <source>
        <dbReference type="PROSITE-ProRule" id="PRU00023"/>
    </source>
</evidence>
<feature type="compositionally biased region" description="Polar residues" evidence="4">
    <location>
        <begin position="239"/>
        <end position="263"/>
    </location>
</feature>
<dbReference type="PANTHER" id="PTHR24171">
    <property type="entry name" value="ANKYRIN REPEAT DOMAIN-CONTAINING PROTEIN 39-RELATED"/>
    <property type="match status" value="1"/>
</dbReference>
<keyword evidence="6" id="KW-1185">Reference proteome</keyword>
<feature type="region of interest" description="Disordered" evidence="4">
    <location>
        <begin position="83"/>
        <end position="289"/>
    </location>
</feature>
<feature type="compositionally biased region" description="Basic and acidic residues" evidence="4">
    <location>
        <begin position="204"/>
        <end position="216"/>
    </location>
</feature>
<dbReference type="SMART" id="SM00248">
    <property type="entry name" value="ANK"/>
    <property type="match status" value="2"/>
</dbReference>
<dbReference type="GO" id="GO:0004842">
    <property type="term" value="F:ubiquitin-protein transferase activity"/>
    <property type="evidence" value="ECO:0007669"/>
    <property type="project" value="TreeGrafter"/>
</dbReference>
<evidence type="ECO:0000256" key="2">
    <source>
        <dbReference type="ARBA" id="ARBA00023043"/>
    </source>
</evidence>
<feature type="compositionally biased region" description="Basic residues" evidence="4">
    <location>
        <begin position="98"/>
        <end position="109"/>
    </location>
</feature>
<dbReference type="GO" id="GO:0031436">
    <property type="term" value="C:BRCA1-BARD1 complex"/>
    <property type="evidence" value="ECO:0007669"/>
    <property type="project" value="TreeGrafter"/>
</dbReference>
<dbReference type="PANTHER" id="PTHR24171:SF8">
    <property type="entry name" value="BRCA1-ASSOCIATED RING DOMAIN PROTEIN 1"/>
    <property type="match status" value="1"/>
</dbReference>
<protein>
    <submittedName>
        <fullName evidence="5">BRCA1-associated RING domain protein 1-like</fullName>
    </submittedName>
</protein>
<dbReference type="Pfam" id="PF12796">
    <property type="entry name" value="Ank_2"/>
    <property type="match status" value="1"/>
</dbReference>
<gene>
    <name evidence="5" type="primary">bard1</name>
</gene>
<feature type="repeat" description="ANK" evidence="3">
    <location>
        <begin position="290"/>
        <end position="322"/>
    </location>
</feature>
<keyword evidence="2 3" id="KW-0040">ANK repeat</keyword>
<proteinExistence type="predicted"/>
<dbReference type="GO" id="GO:0070531">
    <property type="term" value="C:BRCA1-A complex"/>
    <property type="evidence" value="ECO:0007669"/>
    <property type="project" value="TreeGrafter"/>
</dbReference>
<dbReference type="InterPro" id="IPR036420">
    <property type="entry name" value="BRCT_dom_sf"/>
</dbReference>
<evidence type="ECO:0000313" key="6">
    <source>
        <dbReference type="Proteomes" id="UP000472270"/>
    </source>
</evidence>
<keyword evidence="1" id="KW-0677">Repeat</keyword>
<evidence type="ECO:0000256" key="4">
    <source>
        <dbReference type="SAM" id="MobiDB-lite"/>
    </source>
</evidence>
<dbReference type="InterPro" id="IPR002110">
    <property type="entry name" value="Ankyrin_rpt"/>
</dbReference>